<evidence type="ECO:0000313" key="3">
    <source>
        <dbReference type="Proteomes" id="UP000823964"/>
    </source>
</evidence>
<organism evidence="2 3">
    <name type="scientific">Candidatus Akkermansia intestinigallinarum</name>
    <dbReference type="NCBI Taxonomy" id="2838431"/>
    <lineage>
        <taxon>Bacteria</taxon>
        <taxon>Pseudomonadati</taxon>
        <taxon>Verrucomicrobiota</taxon>
        <taxon>Verrucomicrobiia</taxon>
        <taxon>Verrucomicrobiales</taxon>
        <taxon>Akkermansiaceae</taxon>
        <taxon>Akkermansia</taxon>
    </lineage>
</organism>
<reference evidence="2" key="2">
    <citation type="submission" date="2021-04" db="EMBL/GenBank/DDBJ databases">
        <authorList>
            <person name="Gilroy R."/>
        </authorList>
    </citation>
    <scope>NUCLEOTIDE SEQUENCE</scope>
    <source>
        <strain evidence="2">14975</strain>
    </source>
</reference>
<comment type="caution">
    <text evidence="2">The sequence shown here is derived from an EMBL/GenBank/DDBJ whole genome shotgun (WGS) entry which is preliminary data.</text>
</comment>
<dbReference type="InterPro" id="IPR025669">
    <property type="entry name" value="AAA_dom"/>
</dbReference>
<evidence type="ECO:0000313" key="2">
    <source>
        <dbReference type="EMBL" id="HIX20448.1"/>
    </source>
</evidence>
<feature type="domain" description="AAA" evidence="1">
    <location>
        <begin position="1"/>
        <end position="171"/>
    </location>
</feature>
<dbReference type="FunFam" id="3.40.50.300:FF:000285">
    <property type="entry name" value="Sporulation initiation inhibitor Soj"/>
    <property type="match status" value="1"/>
</dbReference>
<dbReference type="AlphaFoldDB" id="A0A9D1VC34"/>
<sequence length="255" mass="27743">MKVIAIANQKGGVGKTTTAVNLSAALAAKGKRVLLIDMDSQANASSALGFEVSSDRSLYPALIGECLLEDLIIPAKRRNLSLVPAHMDLSGVEVELASEGNHLTCMRDAMTGLRERTDFDYVFLDTPPSLGVLMTASLCACDEVLTPMQCEFLSLDGLSKILYIIEQIRESGANPGIIHEGVLMTMFNNTNLANQVVAQVRDNLPDQLYRTIIPRSVRVAEAPSFGKTIMEHDRYGSAALAYRNAAQEFLTRHTN</sequence>
<dbReference type="InterPro" id="IPR050678">
    <property type="entry name" value="DNA_Partitioning_ATPase"/>
</dbReference>
<gene>
    <name evidence="2" type="ORF">H9862_07610</name>
</gene>
<dbReference type="EMBL" id="DXFQ01000139">
    <property type="protein sequence ID" value="HIX20448.1"/>
    <property type="molecule type" value="Genomic_DNA"/>
</dbReference>
<evidence type="ECO:0000259" key="1">
    <source>
        <dbReference type="Pfam" id="PF13614"/>
    </source>
</evidence>
<accession>A0A9D1VC34</accession>
<dbReference type="Proteomes" id="UP000823964">
    <property type="component" value="Unassembled WGS sequence"/>
</dbReference>
<dbReference type="Pfam" id="PF13614">
    <property type="entry name" value="AAA_31"/>
    <property type="match status" value="1"/>
</dbReference>
<name>A0A9D1VC34_9BACT</name>
<dbReference type="SUPFAM" id="SSF52540">
    <property type="entry name" value="P-loop containing nucleoside triphosphate hydrolases"/>
    <property type="match status" value="1"/>
</dbReference>
<dbReference type="PIRSF" id="PIRSF009320">
    <property type="entry name" value="Nuc_binding_HP_1000"/>
    <property type="match status" value="1"/>
</dbReference>
<dbReference type="PANTHER" id="PTHR13696">
    <property type="entry name" value="P-LOOP CONTAINING NUCLEOSIDE TRIPHOSPHATE HYDROLASE"/>
    <property type="match status" value="1"/>
</dbReference>
<proteinExistence type="predicted"/>
<dbReference type="PANTHER" id="PTHR13696:SF52">
    <property type="entry name" value="PARA FAMILY PROTEIN CT_582"/>
    <property type="match status" value="1"/>
</dbReference>
<dbReference type="Gene3D" id="3.40.50.300">
    <property type="entry name" value="P-loop containing nucleotide triphosphate hydrolases"/>
    <property type="match status" value="1"/>
</dbReference>
<reference evidence="2" key="1">
    <citation type="journal article" date="2021" name="PeerJ">
        <title>Extensive microbial diversity within the chicken gut microbiome revealed by metagenomics and culture.</title>
        <authorList>
            <person name="Gilroy R."/>
            <person name="Ravi A."/>
            <person name="Getino M."/>
            <person name="Pursley I."/>
            <person name="Horton D.L."/>
            <person name="Alikhan N.F."/>
            <person name="Baker D."/>
            <person name="Gharbi K."/>
            <person name="Hall N."/>
            <person name="Watson M."/>
            <person name="Adriaenssens E.M."/>
            <person name="Foster-Nyarko E."/>
            <person name="Jarju S."/>
            <person name="Secka A."/>
            <person name="Antonio M."/>
            <person name="Oren A."/>
            <person name="Chaudhuri R.R."/>
            <person name="La Ragione R."/>
            <person name="Hildebrand F."/>
            <person name="Pallen M.J."/>
        </authorList>
    </citation>
    <scope>NUCLEOTIDE SEQUENCE</scope>
    <source>
        <strain evidence="2">14975</strain>
    </source>
</reference>
<protein>
    <submittedName>
        <fullName evidence="2">ParA family protein</fullName>
    </submittedName>
</protein>
<dbReference type="InterPro" id="IPR027417">
    <property type="entry name" value="P-loop_NTPase"/>
</dbReference>
<dbReference type="CDD" id="cd02042">
    <property type="entry name" value="ParAB_family"/>
    <property type="match status" value="1"/>
</dbReference>